<comment type="similarity">
    <text evidence="2 10">Belongs to the disproportionating enzyme family.</text>
</comment>
<evidence type="ECO:0000256" key="7">
    <source>
        <dbReference type="ARBA" id="ARBA00023277"/>
    </source>
</evidence>
<evidence type="ECO:0000256" key="1">
    <source>
        <dbReference type="ARBA" id="ARBA00000439"/>
    </source>
</evidence>
<keyword evidence="13" id="KW-1185">Reference proteome</keyword>
<evidence type="ECO:0000256" key="5">
    <source>
        <dbReference type="ARBA" id="ARBA00022676"/>
    </source>
</evidence>
<dbReference type="InterPro" id="IPR017853">
    <property type="entry name" value="GH"/>
</dbReference>
<evidence type="ECO:0000256" key="6">
    <source>
        <dbReference type="ARBA" id="ARBA00022679"/>
    </source>
</evidence>
<keyword evidence="6 10" id="KW-0808">Transferase</keyword>
<evidence type="ECO:0000256" key="9">
    <source>
        <dbReference type="ARBA" id="ARBA00031501"/>
    </source>
</evidence>
<evidence type="ECO:0000313" key="13">
    <source>
        <dbReference type="Proteomes" id="UP000524492"/>
    </source>
</evidence>
<sequence>MKSAELDRLVRQYGISPTRPSPGDREVAISADTKRKILSALEVELSGTARRETSAPRREQQPEWTDKTIPKSFLPDFLFKTRIWGISLQLYELRSARNWGIGDCEDLSDVADLAGKLGADFIGLNPLHAPFLADPDRCSPYEPSSRQHLNPLYIAVDRLPGFVSSAELERQLEGLRRSDLVDYAGVARAKLGALRDLWRAWLQAGATDETYETYDPVDFDAFVTRGGDSLRRHALFECLSLSMAERGAGAGWRGWPADFRRSDSAAVAEFERRHADEVRFHMWLQWLAHRQLLQVADRARDAGLRIGLYLDLAVGEAVDGSATWSEPDVYISKATIGSPPDPFAIEGQDWHLAGYLPSAIAAGDGSPYRRMLSAAMRYAGAIRIDHAPALRRLFLVPLGSRPDGGAYVRYPQHRLLQILAETSAEHRCLVIGEALGMIPPDLPDELAAAQILSYRILSYEQDEKGFKPPDAYPVFGLTCISTHDHQTLAGWWRSADIQDRRDHGIVPPDLTAKHLQHRQRERRNLKAALRAADIDVPARLSARASRETLRELTVSAYRFIARTPSLLVAVRLADLTDEKRPTNIPGTSDSYPNWKPKLSVSLEGLASNPLLHRITAAMREERPRIHAARERPGSRRISNRQG</sequence>
<comment type="catalytic activity">
    <reaction evidence="1 10">
        <text>Transfers a segment of a (1-&gt;4)-alpha-D-glucan to a new position in an acceptor, which may be glucose or a (1-&gt;4)-alpha-D-glucan.</text>
        <dbReference type="EC" id="2.4.1.25"/>
    </reaction>
</comment>
<evidence type="ECO:0000256" key="4">
    <source>
        <dbReference type="ARBA" id="ARBA00020295"/>
    </source>
</evidence>
<dbReference type="SUPFAM" id="SSF51445">
    <property type="entry name" value="(Trans)glycosidases"/>
    <property type="match status" value="1"/>
</dbReference>
<dbReference type="Pfam" id="PF02446">
    <property type="entry name" value="Glyco_hydro_77"/>
    <property type="match status" value="1"/>
</dbReference>
<dbReference type="Proteomes" id="UP000524492">
    <property type="component" value="Unassembled WGS sequence"/>
</dbReference>
<evidence type="ECO:0000256" key="3">
    <source>
        <dbReference type="ARBA" id="ARBA00012560"/>
    </source>
</evidence>
<dbReference type="GO" id="GO:0005975">
    <property type="term" value="P:carbohydrate metabolic process"/>
    <property type="evidence" value="ECO:0007669"/>
    <property type="project" value="InterPro"/>
</dbReference>
<dbReference type="EC" id="2.4.1.25" evidence="3 10"/>
<feature type="region of interest" description="Disordered" evidence="11">
    <location>
        <begin position="47"/>
        <end position="66"/>
    </location>
</feature>
<evidence type="ECO:0000256" key="2">
    <source>
        <dbReference type="ARBA" id="ARBA00005684"/>
    </source>
</evidence>
<dbReference type="InterPro" id="IPR003385">
    <property type="entry name" value="Glyco_hydro_77"/>
</dbReference>
<accession>A0A7W6MGP0</accession>
<name>A0A7W6MGP0_9HYPH</name>
<keyword evidence="7 10" id="KW-0119">Carbohydrate metabolism</keyword>
<feature type="compositionally biased region" description="Basic and acidic residues" evidence="11">
    <location>
        <begin position="619"/>
        <end position="633"/>
    </location>
</feature>
<dbReference type="GO" id="GO:0004134">
    <property type="term" value="F:4-alpha-glucanotransferase activity"/>
    <property type="evidence" value="ECO:0007669"/>
    <property type="project" value="UniProtKB-EC"/>
</dbReference>
<feature type="compositionally biased region" description="Basic and acidic residues" evidence="11">
    <location>
        <begin position="49"/>
        <end position="66"/>
    </location>
</feature>
<evidence type="ECO:0000313" key="12">
    <source>
        <dbReference type="EMBL" id="MBB4192400.1"/>
    </source>
</evidence>
<organism evidence="12 13">
    <name type="scientific">Rhizobium aethiopicum</name>
    <dbReference type="NCBI Taxonomy" id="1138170"/>
    <lineage>
        <taxon>Bacteria</taxon>
        <taxon>Pseudomonadati</taxon>
        <taxon>Pseudomonadota</taxon>
        <taxon>Alphaproteobacteria</taxon>
        <taxon>Hyphomicrobiales</taxon>
        <taxon>Rhizobiaceae</taxon>
        <taxon>Rhizobium/Agrobacterium group</taxon>
        <taxon>Rhizobium</taxon>
    </lineage>
</organism>
<dbReference type="AlphaFoldDB" id="A0A7W6MGP0"/>
<comment type="caution">
    <text evidence="12">The sequence shown here is derived from an EMBL/GenBank/DDBJ whole genome shotgun (WGS) entry which is preliminary data.</text>
</comment>
<evidence type="ECO:0000256" key="11">
    <source>
        <dbReference type="SAM" id="MobiDB-lite"/>
    </source>
</evidence>
<proteinExistence type="inferred from homology"/>
<gene>
    <name evidence="12" type="ORF">GGD53_002557</name>
</gene>
<dbReference type="PANTHER" id="PTHR32438">
    <property type="entry name" value="4-ALPHA-GLUCANOTRANSFERASE DPE1, CHLOROPLASTIC/AMYLOPLASTIC"/>
    <property type="match status" value="1"/>
</dbReference>
<evidence type="ECO:0000256" key="8">
    <source>
        <dbReference type="ARBA" id="ARBA00031423"/>
    </source>
</evidence>
<feature type="region of interest" description="Disordered" evidence="11">
    <location>
        <begin position="619"/>
        <end position="642"/>
    </location>
</feature>
<dbReference type="PANTHER" id="PTHR32438:SF5">
    <property type="entry name" value="4-ALPHA-GLUCANOTRANSFERASE DPE1, CHLOROPLASTIC_AMYLOPLASTIC"/>
    <property type="match status" value="1"/>
</dbReference>
<reference evidence="12 13" key="1">
    <citation type="submission" date="2020-08" db="EMBL/GenBank/DDBJ databases">
        <title>Genomic Encyclopedia of Type Strains, Phase IV (KMG-V): Genome sequencing to study the core and pangenomes of soil and plant-associated prokaryotes.</title>
        <authorList>
            <person name="Whitman W."/>
        </authorList>
    </citation>
    <scope>NUCLEOTIDE SEQUENCE [LARGE SCALE GENOMIC DNA]</scope>
    <source>
        <strain evidence="12 13">SEMIA 4074</strain>
    </source>
</reference>
<dbReference type="NCBIfam" id="TIGR00217">
    <property type="entry name" value="malQ"/>
    <property type="match status" value="1"/>
</dbReference>
<dbReference type="RefSeq" id="WP_184456367.1">
    <property type="nucleotide sequence ID" value="NZ_JACIFV010000007.1"/>
</dbReference>
<dbReference type="EMBL" id="JACIFV010000007">
    <property type="protein sequence ID" value="MBB4192400.1"/>
    <property type="molecule type" value="Genomic_DNA"/>
</dbReference>
<keyword evidence="5 10" id="KW-0328">Glycosyltransferase</keyword>
<protein>
    <recommendedName>
        <fullName evidence="4 10">4-alpha-glucanotransferase</fullName>
        <ecNumber evidence="3 10">2.4.1.25</ecNumber>
    </recommendedName>
    <alternativeName>
        <fullName evidence="8 10">Amylomaltase</fullName>
    </alternativeName>
    <alternativeName>
        <fullName evidence="9 10">Disproportionating enzyme</fullName>
    </alternativeName>
</protein>
<dbReference type="Gene3D" id="3.20.20.80">
    <property type="entry name" value="Glycosidases"/>
    <property type="match status" value="1"/>
</dbReference>
<evidence type="ECO:0000256" key="10">
    <source>
        <dbReference type="RuleBase" id="RU361207"/>
    </source>
</evidence>